<feature type="compositionally biased region" description="Basic and acidic residues" evidence="1">
    <location>
        <begin position="104"/>
        <end position="113"/>
    </location>
</feature>
<dbReference type="CDD" id="cd12100">
    <property type="entry name" value="DD_CABYR_SP17"/>
    <property type="match status" value="1"/>
</dbReference>
<feature type="compositionally biased region" description="Basic and acidic residues" evidence="1">
    <location>
        <begin position="217"/>
        <end position="227"/>
    </location>
</feature>
<dbReference type="Proteomes" id="UP001469553">
    <property type="component" value="Unassembled WGS sequence"/>
</dbReference>
<evidence type="ECO:0000256" key="1">
    <source>
        <dbReference type="SAM" id="MobiDB-lite"/>
    </source>
</evidence>
<gene>
    <name evidence="2" type="ORF">AMECASPLE_029724</name>
</gene>
<keyword evidence="3" id="KW-1185">Reference proteome</keyword>
<feature type="compositionally biased region" description="Basic and acidic residues" evidence="1">
    <location>
        <begin position="200"/>
        <end position="210"/>
    </location>
</feature>
<feature type="compositionally biased region" description="Basic and acidic residues" evidence="1">
    <location>
        <begin position="167"/>
        <end position="177"/>
    </location>
</feature>
<dbReference type="SUPFAM" id="SSF47391">
    <property type="entry name" value="Dimerization-anchoring domain of cAMP-dependent PK regulatory subunit"/>
    <property type="match status" value="1"/>
</dbReference>
<protein>
    <recommendedName>
        <fullName evidence="4">RIIa domain-containing protein</fullName>
    </recommendedName>
</protein>
<evidence type="ECO:0008006" key="4">
    <source>
        <dbReference type="Google" id="ProtNLM"/>
    </source>
</evidence>
<evidence type="ECO:0000313" key="2">
    <source>
        <dbReference type="EMBL" id="MEQ2312322.1"/>
    </source>
</evidence>
<dbReference type="EMBL" id="JAHRIP010078673">
    <property type="protein sequence ID" value="MEQ2312322.1"/>
    <property type="molecule type" value="Genomic_DNA"/>
</dbReference>
<dbReference type="InterPro" id="IPR047579">
    <property type="entry name" value="DD_CABYR_SP17"/>
</dbReference>
<proteinExistence type="predicted"/>
<feature type="region of interest" description="Disordered" evidence="1">
    <location>
        <begin position="163"/>
        <end position="235"/>
    </location>
</feature>
<feature type="compositionally biased region" description="Polar residues" evidence="1">
    <location>
        <begin position="122"/>
        <end position="131"/>
    </location>
</feature>
<accession>A0ABV1A2W4</accession>
<comment type="caution">
    <text evidence="2">The sequence shown here is derived from an EMBL/GenBank/DDBJ whole genome shotgun (WGS) entry which is preliminary data.</text>
</comment>
<sequence>MASTIPYALKSVVECVSRAAMLAQPTNVKEFVSEYFLQLAEFRKTMPGIDQAELAFHFEEQWEINFLTRPCNKKIPSAAPPLSSTTHCPKPPTDNAGKKTYRHVRTDKGRSDFRTCQVGAVKTNNTSQKSGKQIPEKKVTSRQVLNPKAKQTRELLNSAKAQLNRAPRQENLRKPHQQEAQTSLRAPIKAKASIRPKTLQKKDGAKDSESKKKKQHDQKTEKIKQPVESRVQWMQSKTERPIMRNRDMYTLPLGVYVRDPDQPTYLIHYRRQWTSTQYIPSGYYYESG</sequence>
<feature type="region of interest" description="Disordered" evidence="1">
    <location>
        <begin position="77"/>
        <end position="149"/>
    </location>
</feature>
<name>A0ABV1A2W4_9TELE</name>
<reference evidence="2 3" key="1">
    <citation type="submission" date="2021-06" db="EMBL/GenBank/DDBJ databases">
        <authorList>
            <person name="Palmer J.M."/>
        </authorList>
    </citation>
    <scope>NUCLEOTIDE SEQUENCE [LARGE SCALE GENOMIC DNA]</scope>
    <source>
        <strain evidence="2 3">AS_MEX2019</strain>
        <tissue evidence="2">Muscle</tissue>
    </source>
</reference>
<evidence type="ECO:0000313" key="3">
    <source>
        <dbReference type="Proteomes" id="UP001469553"/>
    </source>
</evidence>
<organism evidence="2 3">
    <name type="scientific">Ameca splendens</name>
    <dbReference type="NCBI Taxonomy" id="208324"/>
    <lineage>
        <taxon>Eukaryota</taxon>
        <taxon>Metazoa</taxon>
        <taxon>Chordata</taxon>
        <taxon>Craniata</taxon>
        <taxon>Vertebrata</taxon>
        <taxon>Euteleostomi</taxon>
        <taxon>Actinopterygii</taxon>
        <taxon>Neopterygii</taxon>
        <taxon>Teleostei</taxon>
        <taxon>Neoteleostei</taxon>
        <taxon>Acanthomorphata</taxon>
        <taxon>Ovalentaria</taxon>
        <taxon>Atherinomorphae</taxon>
        <taxon>Cyprinodontiformes</taxon>
        <taxon>Goodeidae</taxon>
        <taxon>Ameca</taxon>
    </lineage>
</organism>